<dbReference type="Proteomes" id="UP000006462">
    <property type="component" value="Unassembled WGS sequence"/>
</dbReference>
<sequence>MFRKRAKAPAPFVSIIERSSLKEKQYLTLFITSKNLPSSDRSGSIVKKRAERAEQSSAAR</sequence>
<keyword evidence="3" id="KW-1185">Reference proteome</keyword>
<name>A0ABP2HYJ9_9BACT</name>
<proteinExistence type="predicted"/>
<gene>
    <name evidence="2" type="ORF">HMPREF7215_2161</name>
</gene>
<accession>A0ABP2HYJ9</accession>
<evidence type="ECO:0000313" key="2">
    <source>
        <dbReference type="EMBL" id="EFB91780.1"/>
    </source>
</evidence>
<protein>
    <submittedName>
        <fullName evidence="2">Uncharacterized protein</fullName>
    </submittedName>
</protein>
<evidence type="ECO:0000313" key="3">
    <source>
        <dbReference type="Proteomes" id="UP000006462"/>
    </source>
</evidence>
<organism evidence="2 3">
    <name type="scientific">Pyramidobacter piscolens W5455</name>
    <dbReference type="NCBI Taxonomy" id="352165"/>
    <lineage>
        <taxon>Bacteria</taxon>
        <taxon>Thermotogati</taxon>
        <taxon>Synergistota</taxon>
        <taxon>Synergistia</taxon>
        <taxon>Synergistales</taxon>
        <taxon>Dethiosulfovibrionaceae</taxon>
        <taxon>Pyramidobacter</taxon>
    </lineage>
</organism>
<evidence type="ECO:0000256" key="1">
    <source>
        <dbReference type="SAM" id="MobiDB-lite"/>
    </source>
</evidence>
<comment type="caution">
    <text evidence="2">The sequence shown here is derived from an EMBL/GenBank/DDBJ whole genome shotgun (WGS) entry which is preliminary data.</text>
</comment>
<dbReference type="EMBL" id="ADFP01000017">
    <property type="protein sequence ID" value="EFB91780.1"/>
    <property type="molecule type" value="Genomic_DNA"/>
</dbReference>
<feature type="region of interest" description="Disordered" evidence="1">
    <location>
        <begin position="35"/>
        <end position="60"/>
    </location>
</feature>
<reference evidence="2 3" key="1">
    <citation type="submission" date="2009-12" db="EMBL/GenBank/DDBJ databases">
        <authorList>
            <person name="Shrivastava S."/>
            <person name="Madupu R."/>
            <person name="Durkin A.S."/>
            <person name="Torralba M."/>
            <person name="Methe B."/>
            <person name="Sutton G.G."/>
            <person name="Strausberg R.L."/>
            <person name="Nelson K.E."/>
        </authorList>
    </citation>
    <scope>NUCLEOTIDE SEQUENCE [LARGE SCALE GENOMIC DNA]</scope>
    <source>
        <strain evidence="2 3">W5455</strain>
    </source>
</reference>